<evidence type="ECO:0000313" key="1">
    <source>
        <dbReference type="EMBL" id="SDT71463.1"/>
    </source>
</evidence>
<proteinExistence type="predicted"/>
<gene>
    <name evidence="1" type="ORF">SAMN04489716_6176</name>
</gene>
<protein>
    <submittedName>
        <fullName evidence="1">Uncharacterized protein</fullName>
    </submittedName>
</protein>
<dbReference type="AlphaFoldDB" id="A0A1H2CLU7"/>
<accession>A0A1H2CLU7</accession>
<name>A0A1H2CLU7_9ACTN</name>
<evidence type="ECO:0000313" key="2">
    <source>
        <dbReference type="Proteomes" id="UP000198688"/>
    </source>
</evidence>
<organism evidence="1 2">
    <name type="scientific">Actinoplanes derwentensis</name>
    <dbReference type="NCBI Taxonomy" id="113562"/>
    <lineage>
        <taxon>Bacteria</taxon>
        <taxon>Bacillati</taxon>
        <taxon>Actinomycetota</taxon>
        <taxon>Actinomycetes</taxon>
        <taxon>Micromonosporales</taxon>
        <taxon>Micromonosporaceae</taxon>
        <taxon>Actinoplanes</taxon>
    </lineage>
</organism>
<keyword evidence="2" id="KW-1185">Reference proteome</keyword>
<reference evidence="1 2" key="1">
    <citation type="submission" date="2016-10" db="EMBL/GenBank/DDBJ databases">
        <authorList>
            <person name="de Groot N.N."/>
        </authorList>
    </citation>
    <scope>NUCLEOTIDE SEQUENCE [LARGE SCALE GENOMIC DNA]</scope>
    <source>
        <strain evidence="1 2">DSM 43941</strain>
    </source>
</reference>
<dbReference type="EMBL" id="LT629758">
    <property type="protein sequence ID" value="SDT71463.1"/>
    <property type="molecule type" value="Genomic_DNA"/>
</dbReference>
<sequence>MKMGTGPELSQPLKKKLATQLLPPTHMEDLIIAEESFQELRRNGMR</sequence>
<dbReference type="Proteomes" id="UP000198688">
    <property type="component" value="Chromosome I"/>
</dbReference>